<organism evidence="8 9">
    <name type="scientific">Exidia glandulosa HHB12029</name>
    <dbReference type="NCBI Taxonomy" id="1314781"/>
    <lineage>
        <taxon>Eukaryota</taxon>
        <taxon>Fungi</taxon>
        <taxon>Dikarya</taxon>
        <taxon>Basidiomycota</taxon>
        <taxon>Agaricomycotina</taxon>
        <taxon>Agaricomycetes</taxon>
        <taxon>Auriculariales</taxon>
        <taxon>Exidiaceae</taxon>
        <taxon>Exidia</taxon>
    </lineage>
</organism>
<feature type="transmembrane region" description="Helical" evidence="6">
    <location>
        <begin position="102"/>
        <end position="125"/>
    </location>
</feature>
<proteinExistence type="inferred from homology"/>
<comment type="subcellular location">
    <subcellularLocation>
        <location evidence="6">Golgi apparatus membrane</location>
        <topology evidence="6">Multi-pass membrane protein</topology>
    </subcellularLocation>
    <subcellularLocation>
        <location evidence="1">Membrane</location>
        <topology evidence="1">Multi-pass membrane protein</topology>
    </subcellularLocation>
</comment>
<dbReference type="Proteomes" id="UP000077266">
    <property type="component" value="Unassembled WGS sequence"/>
</dbReference>
<dbReference type="PANTHER" id="PTHR12822">
    <property type="entry name" value="PROTEIN YIPF"/>
    <property type="match status" value="1"/>
</dbReference>
<keyword evidence="4 6" id="KW-1133">Transmembrane helix</keyword>
<dbReference type="GO" id="GO:0031267">
    <property type="term" value="F:small GTPase binding"/>
    <property type="evidence" value="ECO:0007669"/>
    <property type="project" value="InterPro"/>
</dbReference>
<evidence type="ECO:0000259" key="7">
    <source>
        <dbReference type="Pfam" id="PF04893"/>
    </source>
</evidence>
<dbReference type="InterPro" id="IPR039765">
    <property type="entry name" value="Yip5/YIPF1/YIPF2"/>
</dbReference>
<dbReference type="STRING" id="1314781.A0A166AXD5"/>
<dbReference type="InterPro" id="IPR006977">
    <property type="entry name" value="Yip1_dom"/>
</dbReference>
<comment type="similarity">
    <text evidence="2 6">Belongs to the YIP1 family.</text>
</comment>
<protein>
    <recommendedName>
        <fullName evidence="6">Protein YIP</fullName>
    </recommendedName>
</protein>
<dbReference type="FunCoup" id="A0A166AXD5">
    <property type="interactions" value="292"/>
</dbReference>
<dbReference type="AlphaFoldDB" id="A0A166AXD5"/>
<feature type="transmembrane region" description="Helical" evidence="6">
    <location>
        <begin position="137"/>
        <end position="158"/>
    </location>
</feature>
<feature type="domain" description="Yip1" evidence="7">
    <location>
        <begin position="91"/>
        <end position="245"/>
    </location>
</feature>
<evidence type="ECO:0000256" key="6">
    <source>
        <dbReference type="RuleBase" id="RU361264"/>
    </source>
</evidence>
<keyword evidence="5 6" id="KW-0472">Membrane</keyword>
<gene>
    <name evidence="8" type="ORF">EXIGLDRAFT_671583</name>
</gene>
<name>A0A166AXD5_EXIGL</name>
<feature type="transmembrane region" description="Helical" evidence="6">
    <location>
        <begin position="170"/>
        <end position="195"/>
    </location>
</feature>
<sequence>MAYQTIEQDDVLDQPKQQLEFKSYLGAEATAENGTSAGASRTGYRAERPANTSFWQVEHYQRYFDVDTSTVLRRCYTTMIPTAAGDYIANQLSPAPDLYGPFWTLTTVIFSLFVFSGLSSSIAGYMSGQPIEYDFKLLSIAVTLVYTYGLGVPVLLWLALRYLGVTEWSVIEAIAIFGYGQSVWIPVSFICIAWVRLVRYISVGIAFGLSGYFLVANVYPILATAEAKAARLLVIIVAVLHAALAISFQVLFFSYYPVDPIGPGIPGIDQPIGGGTGTNTTSRLI</sequence>
<evidence type="ECO:0000256" key="1">
    <source>
        <dbReference type="ARBA" id="ARBA00004141"/>
    </source>
</evidence>
<evidence type="ECO:0000313" key="9">
    <source>
        <dbReference type="Proteomes" id="UP000077266"/>
    </source>
</evidence>
<keyword evidence="9" id="KW-1185">Reference proteome</keyword>
<evidence type="ECO:0000256" key="5">
    <source>
        <dbReference type="ARBA" id="ARBA00023136"/>
    </source>
</evidence>
<dbReference type="InParanoid" id="A0A166AXD5"/>
<dbReference type="GO" id="GO:0000139">
    <property type="term" value="C:Golgi membrane"/>
    <property type="evidence" value="ECO:0007669"/>
    <property type="project" value="UniProtKB-SubCell"/>
</dbReference>
<evidence type="ECO:0000313" key="8">
    <source>
        <dbReference type="EMBL" id="KZV95999.1"/>
    </source>
</evidence>
<feature type="transmembrane region" description="Helical" evidence="6">
    <location>
        <begin position="201"/>
        <end position="220"/>
    </location>
</feature>
<evidence type="ECO:0000256" key="2">
    <source>
        <dbReference type="ARBA" id="ARBA00010596"/>
    </source>
</evidence>
<feature type="transmembrane region" description="Helical" evidence="6">
    <location>
        <begin position="232"/>
        <end position="256"/>
    </location>
</feature>
<reference evidence="8 9" key="1">
    <citation type="journal article" date="2016" name="Mol. Biol. Evol.">
        <title>Comparative Genomics of Early-Diverging Mushroom-Forming Fungi Provides Insights into the Origins of Lignocellulose Decay Capabilities.</title>
        <authorList>
            <person name="Nagy L.G."/>
            <person name="Riley R."/>
            <person name="Tritt A."/>
            <person name="Adam C."/>
            <person name="Daum C."/>
            <person name="Floudas D."/>
            <person name="Sun H."/>
            <person name="Yadav J.S."/>
            <person name="Pangilinan J."/>
            <person name="Larsson K.H."/>
            <person name="Matsuura K."/>
            <person name="Barry K."/>
            <person name="Labutti K."/>
            <person name="Kuo R."/>
            <person name="Ohm R.A."/>
            <person name="Bhattacharya S.S."/>
            <person name="Shirouzu T."/>
            <person name="Yoshinaga Y."/>
            <person name="Martin F.M."/>
            <person name="Grigoriev I.V."/>
            <person name="Hibbett D.S."/>
        </authorList>
    </citation>
    <scope>NUCLEOTIDE SEQUENCE [LARGE SCALE GENOMIC DNA]</scope>
    <source>
        <strain evidence="8 9">HHB12029</strain>
    </source>
</reference>
<dbReference type="PANTHER" id="PTHR12822:SF2">
    <property type="entry name" value="PROTEIN YIPF"/>
    <property type="match status" value="1"/>
</dbReference>
<keyword evidence="3 6" id="KW-0812">Transmembrane</keyword>
<accession>A0A166AXD5</accession>
<evidence type="ECO:0000256" key="3">
    <source>
        <dbReference type="ARBA" id="ARBA00022692"/>
    </source>
</evidence>
<dbReference type="Pfam" id="PF04893">
    <property type="entry name" value="Yip1"/>
    <property type="match status" value="1"/>
</dbReference>
<dbReference type="GO" id="GO:0016192">
    <property type="term" value="P:vesicle-mediated transport"/>
    <property type="evidence" value="ECO:0007669"/>
    <property type="project" value="InterPro"/>
</dbReference>
<evidence type="ECO:0000256" key="4">
    <source>
        <dbReference type="ARBA" id="ARBA00022989"/>
    </source>
</evidence>
<dbReference type="EMBL" id="KV425948">
    <property type="protein sequence ID" value="KZV95999.1"/>
    <property type="molecule type" value="Genomic_DNA"/>
</dbReference>
<dbReference type="OrthoDB" id="10256463at2759"/>